<dbReference type="InterPro" id="IPR003439">
    <property type="entry name" value="ABC_transporter-like_ATP-bd"/>
</dbReference>
<dbReference type="PANTHER" id="PTHR43394">
    <property type="entry name" value="ATP-DEPENDENT PERMEASE MDL1, MITOCHONDRIAL"/>
    <property type="match status" value="1"/>
</dbReference>
<feature type="transmembrane region" description="Helical" evidence="9">
    <location>
        <begin position="205"/>
        <end position="221"/>
    </location>
</feature>
<organism evidence="12 13">
    <name type="scientific">Paenibacillus albus</name>
    <dbReference type="NCBI Taxonomy" id="2495582"/>
    <lineage>
        <taxon>Bacteria</taxon>
        <taxon>Bacillati</taxon>
        <taxon>Bacillota</taxon>
        <taxon>Bacilli</taxon>
        <taxon>Bacillales</taxon>
        <taxon>Paenibacillaceae</taxon>
        <taxon>Paenibacillus</taxon>
    </lineage>
</organism>
<gene>
    <name evidence="12" type="ORF">EJC50_03000</name>
</gene>
<dbReference type="GO" id="GO:0005524">
    <property type="term" value="F:ATP binding"/>
    <property type="evidence" value="ECO:0007669"/>
    <property type="project" value="UniProtKB-KW"/>
</dbReference>
<protein>
    <submittedName>
        <fullName evidence="12">ABC transporter ATP-binding protein</fullName>
    </submittedName>
</protein>
<evidence type="ECO:0000259" key="11">
    <source>
        <dbReference type="PROSITE" id="PS50929"/>
    </source>
</evidence>
<dbReference type="FunFam" id="3.40.50.300:FF:000287">
    <property type="entry name" value="Multidrug ABC transporter ATP-binding protein"/>
    <property type="match status" value="1"/>
</dbReference>
<feature type="transmembrane region" description="Helical" evidence="9">
    <location>
        <begin position="102"/>
        <end position="123"/>
    </location>
</feature>
<evidence type="ECO:0000256" key="9">
    <source>
        <dbReference type="SAM" id="Phobius"/>
    </source>
</evidence>
<dbReference type="CDD" id="cd03254">
    <property type="entry name" value="ABCC_Glucan_exporter_like"/>
    <property type="match status" value="1"/>
</dbReference>
<dbReference type="KEGG" id="palb:EJC50_03000"/>
<dbReference type="PROSITE" id="PS50929">
    <property type="entry name" value="ABC_TM1F"/>
    <property type="match status" value="1"/>
</dbReference>
<evidence type="ECO:0000256" key="2">
    <source>
        <dbReference type="ARBA" id="ARBA00022448"/>
    </source>
</evidence>
<dbReference type="PROSITE" id="PS50893">
    <property type="entry name" value="ABC_TRANSPORTER_2"/>
    <property type="match status" value="1"/>
</dbReference>
<dbReference type="RefSeq" id="WP_126012176.1">
    <property type="nucleotide sequence ID" value="NZ_CP034437.1"/>
</dbReference>
<feature type="transmembrane region" description="Helical" evidence="9">
    <location>
        <begin position="300"/>
        <end position="327"/>
    </location>
</feature>
<feature type="domain" description="ABC transmembrane type-1" evidence="11">
    <location>
        <begin position="67"/>
        <end position="349"/>
    </location>
</feature>
<accession>A0A3Q8X2L8</accession>
<evidence type="ECO:0000313" key="13">
    <source>
        <dbReference type="Proteomes" id="UP000272528"/>
    </source>
</evidence>
<evidence type="ECO:0000256" key="3">
    <source>
        <dbReference type="ARBA" id="ARBA00022475"/>
    </source>
</evidence>
<dbReference type="CDD" id="cd18547">
    <property type="entry name" value="ABC_6TM_Tm288_like"/>
    <property type="match status" value="1"/>
</dbReference>
<dbReference type="InterPro" id="IPR039421">
    <property type="entry name" value="Type_1_exporter"/>
</dbReference>
<evidence type="ECO:0000256" key="1">
    <source>
        <dbReference type="ARBA" id="ARBA00004651"/>
    </source>
</evidence>
<dbReference type="GO" id="GO:0015421">
    <property type="term" value="F:ABC-type oligopeptide transporter activity"/>
    <property type="evidence" value="ECO:0007669"/>
    <property type="project" value="TreeGrafter"/>
</dbReference>
<dbReference type="PANTHER" id="PTHR43394:SF1">
    <property type="entry name" value="ATP-BINDING CASSETTE SUB-FAMILY B MEMBER 10, MITOCHONDRIAL"/>
    <property type="match status" value="1"/>
</dbReference>
<dbReference type="Pfam" id="PF00664">
    <property type="entry name" value="ABC_membrane"/>
    <property type="match status" value="1"/>
</dbReference>
<feature type="domain" description="ABC transporter" evidence="10">
    <location>
        <begin position="391"/>
        <end position="625"/>
    </location>
</feature>
<dbReference type="SMART" id="SM00382">
    <property type="entry name" value="AAA"/>
    <property type="match status" value="1"/>
</dbReference>
<evidence type="ECO:0000256" key="4">
    <source>
        <dbReference type="ARBA" id="ARBA00022692"/>
    </source>
</evidence>
<keyword evidence="8 9" id="KW-0472">Membrane</keyword>
<dbReference type="Gene3D" id="3.40.50.300">
    <property type="entry name" value="P-loop containing nucleotide triphosphate hydrolases"/>
    <property type="match status" value="1"/>
</dbReference>
<dbReference type="GO" id="GO:0005886">
    <property type="term" value="C:plasma membrane"/>
    <property type="evidence" value="ECO:0007669"/>
    <property type="project" value="UniProtKB-SubCell"/>
</dbReference>
<dbReference type="GO" id="GO:0016887">
    <property type="term" value="F:ATP hydrolysis activity"/>
    <property type="evidence" value="ECO:0007669"/>
    <property type="project" value="InterPro"/>
</dbReference>
<comment type="subcellular location">
    <subcellularLocation>
        <location evidence="1">Cell membrane</location>
        <topology evidence="1">Multi-pass membrane protein</topology>
    </subcellularLocation>
</comment>
<dbReference type="InterPro" id="IPR003593">
    <property type="entry name" value="AAA+_ATPase"/>
</dbReference>
<proteinExistence type="predicted"/>
<dbReference type="InterPro" id="IPR011527">
    <property type="entry name" value="ABC1_TM_dom"/>
</dbReference>
<keyword evidence="2" id="KW-0813">Transport</keyword>
<dbReference type="OrthoDB" id="9770415at2"/>
<dbReference type="Proteomes" id="UP000272528">
    <property type="component" value="Chromosome"/>
</dbReference>
<evidence type="ECO:0000256" key="8">
    <source>
        <dbReference type="ARBA" id="ARBA00023136"/>
    </source>
</evidence>
<reference evidence="13" key="1">
    <citation type="submission" date="2018-12" db="EMBL/GenBank/DDBJ databases">
        <title>Genome sequence of Peanibacillus sp.</title>
        <authorList>
            <person name="Subramani G."/>
            <person name="Srinivasan S."/>
            <person name="Kim M.K."/>
        </authorList>
    </citation>
    <scope>NUCLEOTIDE SEQUENCE [LARGE SCALE GENOMIC DNA]</scope>
    <source>
        <strain evidence="13">18JY67-1</strain>
    </source>
</reference>
<dbReference type="InterPro" id="IPR036640">
    <property type="entry name" value="ABC1_TM_sf"/>
</dbReference>
<dbReference type="SUPFAM" id="SSF90123">
    <property type="entry name" value="ABC transporter transmembrane region"/>
    <property type="match status" value="1"/>
</dbReference>
<dbReference type="FunFam" id="1.20.1560.10:FF:000011">
    <property type="entry name" value="Multidrug ABC transporter ATP-binding protein"/>
    <property type="match status" value="1"/>
</dbReference>
<keyword evidence="5" id="KW-0547">Nucleotide-binding</keyword>
<sequence length="634" mass="69974">MSGSTNPSRPTNSNQAAAPVSSNFDQMGFRQGFGPQLGGPQKVRSKNTAETLRRIGSYLARQRKALLVVVLSTLITSGLALLGPYMIGKMVDDYVVPLQFDGFMRMGMLLLGVYLLGAAFTWIQQYSASSLSQNTVRDMCKDIMAHYQLLPVPFFDQKTHGELMSRATNDIANVSNTLNQTVVQLISGILMLVGSVIMMFVLSGWMTLITILTVPLIAYITKKITKYTRHYFTQQQKHLGEVNGFVQEMISGLKVVKVFGREETSTEQFRDINEKLRKVSIKAQSLSGSMGPMMNTMRNLTFVIIAVCGGLFAYHDLITIGVIVSFLNYSTQFSQPINQLANQYNLFQSAVAGAERVFEVLDLEPEMQEDSEADRGDNLQSPSPSSIRGEVVFDHVSFGYKPDVPVLKQLSLHAEPGQMIALVGPTGAGKTTVINLLTRFYEIGAGRILIDGEDIQRFSKQELRRQIGLVLQDAYVFSGTIRENIRYGRLDATDQEVEAAARHANADSFIRKLPKGYDTDLSADGSNLSQGQKQLLTIARAVLANPAILILDEATSSVDTRTELHIQEAMKSLMKGRTSFVIAHRLSTIREADRILVVSGGEIIEAGSHDELLRMNGFYAGLVNNQWAAQEQTG</sequence>
<feature type="transmembrane region" description="Helical" evidence="9">
    <location>
        <begin position="65"/>
        <end position="87"/>
    </location>
</feature>
<name>A0A3Q8X2L8_9BACL</name>
<evidence type="ECO:0000313" key="12">
    <source>
        <dbReference type="EMBL" id="AZN38757.1"/>
    </source>
</evidence>
<dbReference type="InterPro" id="IPR027417">
    <property type="entry name" value="P-loop_NTPase"/>
</dbReference>
<dbReference type="PROSITE" id="PS00211">
    <property type="entry name" value="ABC_TRANSPORTER_1"/>
    <property type="match status" value="1"/>
</dbReference>
<keyword evidence="13" id="KW-1185">Reference proteome</keyword>
<keyword evidence="3" id="KW-1003">Cell membrane</keyword>
<evidence type="ECO:0000259" key="10">
    <source>
        <dbReference type="PROSITE" id="PS50893"/>
    </source>
</evidence>
<dbReference type="Pfam" id="PF00005">
    <property type="entry name" value="ABC_tran"/>
    <property type="match status" value="1"/>
</dbReference>
<evidence type="ECO:0000256" key="7">
    <source>
        <dbReference type="ARBA" id="ARBA00022989"/>
    </source>
</evidence>
<keyword evidence="4 9" id="KW-0812">Transmembrane</keyword>
<dbReference type="EMBL" id="CP034437">
    <property type="protein sequence ID" value="AZN38757.1"/>
    <property type="molecule type" value="Genomic_DNA"/>
</dbReference>
<dbReference type="InterPro" id="IPR017871">
    <property type="entry name" value="ABC_transporter-like_CS"/>
</dbReference>
<keyword evidence="6 12" id="KW-0067">ATP-binding</keyword>
<evidence type="ECO:0000256" key="5">
    <source>
        <dbReference type="ARBA" id="ARBA00022741"/>
    </source>
</evidence>
<keyword evidence="7 9" id="KW-1133">Transmembrane helix</keyword>
<evidence type="ECO:0000256" key="6">
    <source>
        <dbReference type="ARBA" id="ARBA00022840"/>
    </source>
</evidence>
<dbReference type="Gene3D" id="1.20.1560.10">
    <property type="entry name" value="ABC transporter type 1, transmembrane domain"/>
    <property type="match status" value="1"/>
</dbReference>
<dbReference type="SUPFAM" id="SSF52540">
    <property type="entry name" value="P-loop containing nucleoside triphosphate hydrolases"/>
    <property type="match status" value="1"/>
</dbReference>
<feature type="transmembrane region" description="Helical" evidence="9">
    <location>
        <begin position="182"/>
        <end position="199"/>
    </location>
</feature>
<dbReference type="AlphaFoldDB" id="A0A3Q8X2L8"/>